<protein>
    <submittedName>
        <fullName evidence="1">Uncharacterized protein</fullName>
    </submittedName>
</protein>
<dbReference type="EMBL" id="CP114040">
    <property type="protein sequence ID" value="WAS92106.1"/>
    <property type="molecule type" value="Genomic_DNA"/>
</dbReference>
<accession>A0ABY7GYP4</accession>
<keyword evidence="2" id="KW-1185">Reference proteome</keyword>
<dbReference type="Proteomes" id="UP001164459">
    <property type="component" value="Chromosome"/>
</dbReference>
<reference evidence="1" key="1">
    <citation type="submission" date="2022-11" db="EMBL/GenBank/DDBJ databases">
        <title>Minimal conservation of predation-associated metabolite biosynthetic gene clusters underscores biosynthetic potential of Myxococcota including descriptions for ten novel species: Archangium lansinium sp. nov., Myxococcus landrumus sp. nov., Nannocystis bai.</title>
        <authorList>
            <person name="Ahearne A."/>
            <person name="Stevens C."/>
            <person name="Dowd S."/>
        </authorList>
    </citation>
    <scope>NUCLEOTIDE SEQUENCE</scope>
    <source>
        <strain evidence="1">Fl3</strain>
    </source>
</reference>
<gene>
    <name evidence="1" type="ORF">O0S08_38480</name>
</gene>
<proteinExistence type="predicted"/>
<evidence type="ECO:0000313" key="1">
    <source>
        <dbReference type="EMBL" id="WAS92106.1"/>
    </source>
</evidence>
<evidence type="ECO:0000313" key="2">
    <source>
        <dbReference type="Proteomes" id="UP001164459"/>
    </source>
</evidence>
<dbReference type="RefSeq" id="WP_269034456.1">
    <property type="nucleotide sequence ID" value="NZ_CP114040.1"/>
</dbReference>
<name>A0ABY7GYP4_9BACT</name>
<sequence length="154" mass="17098">MPRLLGPQTQINFSAGRWTTPRSLIIVELPSTMLRTAPQEAKGDDPMLFFNCIQSALFSAVTAFAAPDVAEPDEITAPNDEFVEPADENTDDGVERRSRYCSASADYGRQLARVWNSSRDPSVCLREKLGGRSDRRDCWSVGREIGCEEIVDVN</sequence>
<organism evidence="1 2">
    <name type="scientific">Nannocystis punicea</name>
    <dbReference type="NCBI Taxonomy" id="2995304"/>
    <lineage>
        <taxon>Bacteria</taxon>
        <taxon>Pseudomonadati</taxon>
        <taxon>Myxococcota</taxon>
        <taxon>Polyangia</taxon>
        <taxon>Nannocystales</taxon>
        <taxon>Nannocystaceae</taxon>
        <taxon>Nannocystis</taxon>
    </lineage>
</organism>